<keyword evidence="1" id="KW-0812">Transmembrane</keyword>
<comment type="caution">
    <text evidence="2">The sequence shown here is derived from an EMBL/GenBank/DDBJ whole genome shotgun (WGS) entry which is preliminary data.</text>
</comment>
<keyword evidence="3" id="KW-1185">Reference proteome</keyword>
<evidence type="ECO:0000313" key="3">
    <source>
        <dbReference type="Proteomes" id="UP000036951"/>
    </source>
</evidence>
<reference evidence="2 3" key="1">
    <citation type="submission" date="2015-06" db="EMBL/GenBank/DDBJ databases">
        <title>Prevotella sp. 109, sp. nov., a novel member of the family Prevotellaceae isolated from human faeces.</title>
        <authorList>
            <person name="Shkoporov A.N."/>
            <person name="Chaplin A.V."/>
            <person name="Kafarskaia L.I."/>
            <person name="Efimov B.A."/>
        </authorList>
    </citation>
    <scope>NUCLEOTIDE SEQUENCE [LARGE SCALE GENOMIC DNA]</scope>
    <source>
        <strain evidence="2 3">109</strain>
    </source>
</reference>
<keyword evidence="1" id="KW-0472">Membrane</keyword>
<feature type="transmembrane region" description="Helical" evidence="1">
    <location>
        <begin position="12"/>
        <end position="33"/>
    </location>
</feature>
<evidence type="ECO:0000313" key="2">
    <source>
        <dbReference type="EMBL" id="KOO66864.1"/>
    </source>
</evidence>
<name>A0A8E1QVT3_9BACT</name>
<dbReference type="Proteomes" id="UP000036951">
    <property type="component" value="Unassembled WGS sequence"/>
</dbReference>
<protein>
    <submittedName>
        <fullName evidence="2">Uncharacterized protein</fullName>
    </submittedName>
</protein>
<gene>
    <name evidence="2" type="ORF">ACU52_13675</name>
</gene>
<organism evidence="2 3">
    <name type="scientific">Xylanibacter rarus</name>
    <dbReference type="NCBI Taxonomy" id="1676614"/>
    <lineage>
        <taxon>Bacteria</taxon>
        <taxon>Pseudomonadati</taxon>
        <taxon>Bacteroidota</taxon>
        <taxon>Bacteroidia</taxon>
        <taxon>Bacteroidales</taxon>
        <taxon>Prevotellaceae</taxon>
        <taxon>Xylanibacter</taxon>
    </lineage>
</organism>
<keyword evidence="1" id="KW-1133">Transmembrane helix</keyword>
<feature type="transmembrane region" description="Helical" evidence="1">
    <location>
        <begin position="40"/>
        <end position="64"/>
    </location>
</feature>
<accession>A0A8E1QVT3</accession>
<dbReference type="AlphaFoldDB" id="A0A8E1QVT3"/>
<proteinExistence type="predicted"/>
<evidence type="ECO:0000256" key="1">
    <source>
        <dbReference type="SAM" id="Phobius"/>
    </source>
</evidence>
<dbReference type="EMBL" id="LFQU01000042">
    <property type="protein sequence ID" value="KOO66864.1"/>
    <property type="molecule type" value="Genomic_DNA"/>
</dbReference>
<sequence length="71" mass="8184">MIPFYAVTFYDSLISLMQSLGWLLAAVLTYICFVCRIKAVYVISVVVWLIFIIFAVPAWVSYFINVYECAD</sequence>